<evidence type="ECO:0000313" key="1">
    <source>
        <dbReference type="EMBL" id="KAK3752094.1"/>
    </source>
</evidence>
<accession>A0AAE1D1V8</accession>
<dbReference type="AlphaFoldDB" id="A0AAE1D1V8"/>
<dbReference type="Proteomes" id="UP001283361">
    <property type="component" value="Unassembled WGS sequence"/>
</dbReference>
<reference evidence="1" key="1">
    <citation type="journal article" date="2023" name="G3 (Bethesda)">
        <title>A reference genome for the long-term kleptoplast-retaining sea slug Elysia crispata morphotype clarki.</title>
        <authorList>
            <person name="Eastman K.E."/>
            <person name="Pendleton A.L."/>
            <person name="Shaikh M.A."/>
            <person name="Suttiyut T."/>
            <person name="Ogas R."/>
            <person name="Tomko P."/>
            <person name="Gavelis G."/>
            <person name="Widhalm J.R."/>
            <person name="Wisecaver J.H."/>
        </authorList>
    </citation>
    <scope>NUCLEOTIDE SEQUENCE</scope>
    <source>
        <strain evidence="1">ECLA1</strain>
    </source>
</reference>
<evidence type="ECO:0000313" key="2">
    <source>
        <dbReference type="Proteomes" id="UP001283361"/>
    </source>
</evidence>
<keyword evidence="2" id="KW-1185">Reference proteome</keyword>
<gene>
    <name evidence="1" type="ORF">RRG08_014371</name>
</gene>
<comment type="caution">
    <text evidence="1">The sequence shown here is derived from an EMBL/GenBank/DDBJ whole genome shotgun (WGS) entry which is preliminary data.</text>
</comment>
<organism evidence="1 2">
    <name type="scientific">Elysia crispata</name>
    <name type="common">lettuce slug</name>
    <dbReference type="NCBI Taxonomy" id="231223"/>
    <lineage>
        <taxon>Eukaryota</taxon>
        <taxon>Metazoa</taxon>
        <taxon>Spiralia</taxon>
        <taxon>Lophotrochozoa</taxon>
        <taxon>Mollusca</taxon>
        <taxon>Gastropoda</taxon>
        <taxon>Heterobranchia</taxon>
        <taxon>Euthyneura</taxon>
        <taxon>Panpulmonata</taxon>
        <taxon>Sacoglossa</taxon>
        <taxon>Placobranchoidea</taxon>
        <taxon>Plakobranchidae</taxon>
        <taxon>Elysia</taxon>
    </lineage>
</organism>
<sequence>MCDDVPSSLAVGRALECCRSFFPRYRHSKNELKTHVIHNGQPGPVAKPGQSCNVEVKKNEEDKEKRLLELQIVQQVFLAGAGSLIEFVGSTGYTVWSWVAVSQVYRTRHECRTDLRDFCAFVASSIHSSAATGHDWLGKSP</sequence>
<dbReference type="EMBL" id="JAWDGP010005786">
    <property type="protein sequence ID" value="KAK3752094.1"/>
    <property type="molecule type" value="Genomic_DNA"/>
</dbReference>
<protein>
    <submittedName>
        <fullName evidence="1">Uncharacterized protein</fullName>
    </submittedName>
</protein>
<proteinExistence type="predicted"/>
<name>A0AAE1D1V8_9GAST</name>